<dbReference type="EMBL" id="RJSF01000040">
    <property type="protein sequence ID" value="RNM13564.1"/>
    <property type="molecule type" value="Genomic_DNA"/>
</dbReference>
<dbReference type="Pfam" id="PF12770">
    <property type="entry name" value="CHAT"/>
    <property type="match status" value="1"/>
</dbReference>
<gene>
    <name evidence="2" type="ORF">EFL26_11175</name>
</gene>
<dbReference type="InterPro" id="IPR024983">
    <property type="entry name" value="CHAT_dom"/>
</dbReference>
<dbReference type="InterPro" id="IPR011990">
    <property type="entry name" value="TPR-like_helical_dom_sf"/>
</dbReference>
<reference evidence="2 3" key="1">
    <citation type="submission" date="2018-11" db="EMBL/GenBank/DDBJ databases">
        <authorList>
            <person name="Li F."/>
        </authorList>
    </citation>
    <scope>NUCLEOTIDE SEQUENCE [LARGE SCALE GENOMIC DNA]</scope>
    <source>
        <strain evidence="2 3">Gsoil 818</strain>
    </source>
</reference>
<comment type="caution">
    <text evidence="2">The sequence shown here is derived from an EMBL/GenBank/DDBJ whole genome shotgun (WGS) entry which is preliminary data.</text>
</comment>
<dbReference type="SMART" id="SM00028">
    <property type="entry name" value="TPR"/>
    <property type="match status" value="4"/>
</dbReference>
<dbReference type="InterPro" id="IPR019734">
    <property type="entry name" value="TPR_rpt"/>
</dbReference>
<organism evidence="2 3">
    <name type="scientific">Nocardioides pocheonensis</name>
    <dbReference type="NCBI Taxonomy" id="661485"/>
    <lineage>
        <taxon>Bacteria</taxon>
        <taxon>Bacillati</taxon>
        <taxon>Actinomycetota</taxon>
        <taxon>Actinomycetes</taxon>
        <taxon>Propionibacteriales</taxon>
        <taxon>Nocardioidaceae</taxon>
        <taxon>Nocardioides</taxon>
    </lineage>
</organism>
<feature type="domain" description="CHAT" evidence="1">
    <location>
        <begin position="572"/>
        <end position="795"/>
    </location>
</feature>
<dbReference type="RefSeq" id="WP_123222972.1">
    <property type="nucleotide sequence ID" value="NZ_RJSF01000040.1"/>
</dbReference>
<protein>
    <submittedName>
        <fullName evidence="2">CHAT domain-containing protein</fullName>
    </submittedName>
</protein>
<evidence type="ECO:0000259" key="1">
    <source>
        <dbReference type="Pfam" id="PF12770"/>
    </source>
</evidence>
<dbReference type="PANTHER" id="PTHR10098:SF108">
    <property type="entry name" value="TETRATRICOPEPTIDE REPEAT PROTEIN 28"/>
    <property type="match status" value="1"/>
</dbReference>
<dbReference type="PANTHER" id="PTHR10098">
    <property type="entry name" value="RAPSYN-RELATED"/>
    <property type="match status" value="1"/>
</dbReference>
<dbReference type="Proteomes" id="UP000279994">
    <property type="component" value="Unassembled WGS sequence"/>
</dbReference>
<keyword evidence="3" id="KW-1185">Reference proteome</keyword>
<evidence type="ECO:0000313" key="2">
    <source>
        <dbReference type="EMBL" id="RNM13564.1"/>
    </source>
</evidence>
<accession>A0A3N0GM61</accession>
<dbReference type="OrthoDB" id="9761935at2"/>
<proteinExistence type="predicted"/>
<dbReference type="SUPFAM" id="SSF48452">
    <property type="entry name" value="TPR-like"/>
    <property type="match status" value="1"/>
</dbReference>
<name>A0A3N0GM61_9ACTN</name>
<sequence>MDDASTLHLQAIAAANANDYPLTLALADRARRLTSDRDLLDRIDITASRAVAETRGSAEAVAMCERVLARPDALPVTVGLARSQLGMLHMHNADGSAAMHNFEAALTTLQGHPLHLGRVFVNRGMLHLQQGDPNSAAGDFEAAVANFDLTDDLEVRAKAVFNLGYSHLLRNDLVAAIQNMDAASEVLARLSPVSRAIVQQDRAEVLVASGRTREAIDALEDAAAAYGSERVRRYQAECEFVLARTLLAEDPRRARTVARSAARRFRKHGSEPWALRADAIALIATIEGGSRSAALLATADELVSALRQGGHRLEAERLALHAARVLVRRGQLQDATERLARIRVTADSPITTQLLAREIQAELAAARGDNQETRDEARQGLQELHSWQATFGSLDLQSSSVGHGQHLARLGLRAALEDGRPEVVFEWSERARALASKVTTLRPPPDPQLASDLTALRLLDPGETAKARALRERIRSKSWYAAQGSVGEPATLDVLQVRLEKDHAALVAHVVVGDAVTALVVTGDQAHVVPLDGATLVRDQLDRIAADLDFAAHNPGGSFGETVRASLDEDLAAVADELVTPLLDLVGDRRLVLTPSALLAGTPWTLLPGLKGRPLTVPTSATRWLELRERGEPTLERIGLVAGPRVERACEEVDRAAAEWPSTDVLNGDDANSAKVAEVAARVDVLHLAGHGVHAGDHPLFSAVELADGPWFGHDIDLLSQTPSVVVLSACELGQVSVLRGEESVGMTAAWLHAGARTVLSSPALVADDVACEALAHWHRLVAAGSAPADALAEVVAESDGVVPFLCFGAGW</sequence>
<dbReference type="Gene3D" id="1.25.40.10">
    <property type="entry name" value="Tetratricopeptide repeat domain"/>
    <property type="match status" value="1"/>
</dbReference>
<dbReference type="AlphaFoldDB" id="A0A3N0GM61"/>
<evidence type="ECO:0000313" key="3">
    <source>
        <dbReference type="Proteomes" id="UP000279994"/>
    </source>
</evidence>